<name>A0A7S3EXP6_9EUKA</name>
<gene>
    <name evidence="2" type="ORF">HERI1096_LOCUS12622</name>
</gene>
<proteinExistence type="predicted"/>
<accession>A0A7S3EXP6</accession>
<dbReference type="AlphaFoldDB" id="A0A7S3EXP6"/>
<protein>
    <submittedName>
        <fullName evidence="2">Uncharacterized protein</fullName>
    </submittedName>
</protein>
<dbReference type="EMBL" id="HBHX01022701">
    <property type="protein sequence ID" value="CAE0111962.1"/>
    <property type="molecule type" value="Transcribed_RNA"/>
</dbReference>
<sequence length="142" mass="15267">MECVVSAENAAEQEECRTDIFTLMSYSTRQRRAQERRATAAAAAGELFVRASTTEECVVESENAAELADCLGEPAVEVAAEAATESSPMDMPTEDMPTEAFFGGGESGSIRQTQTAEDGKAGIISGARRVVGWPVRLLRRLF</sequence>
<reference evidence="2" key="1">
    <citation type="submission" date="2021-01" db="EMBL/GenBank/DDBJ databases">
        <authorList>
            <person name="Corre E."/>
            <person name="Pelletier E."/>
            <person name="Niang G."/>
            <person name="Scheremetjew M."/>
            <person name="Finn R."/>
            <person name="Kale V."/>
            <person name="Holt S."/>
            <person name="Cochrane G."/>
            <person name="Meng A."/>
            <person name="Brown T."/>
            <person name="Cohen L."/>
        </authorList>
    </citation>
    <scope>NUCLEOTIDE SEQUENCE</scope>
    <source>
        <strain evidence="2">CCMP281</strain>
    </source>
</reference>
<evidence type="ECO:0000313" key="2">
    <source>
        <dbReference type="EMBL" id="CAE0111962.1"/>
    </source>
</evidence>
<organism evidence="2">
    <name type="scientific">Haptolina ericina</name>
    <dbReference type="NCBI Taxonomy" id="156174"/>
    <lineage>
        <taxon>Eukaryota</taxon>
        <taxon>Haptista</taxon>
        <taxon>Haptophyta</taxon>
        <taxon>Prymnesiophyceae</taxon>
        <taxon>Prymnesiales</taxon>
        <taxon>Prymnesiaceae</taxon>
        <taxon>Haptolina</taxon>
    </lineage>
</organism>
<feature type="region of interest" description="Disordered" evidence="1">
    <location>
        <begin position="81"/>
        <end position="108"/>
    </location>
</feature>
<evidence type="ECO:0000256" key="1">
    <source>
        <dbReference type="SAM" id="MobiDB-lite"/>
    </source>
</evidence>